<reference evidence="2 3" key="1">
    <citation type="submission" date="2020-05" db="EMBL/GenBank/DDBJ databases">
        <title>WGS assembly of Panicum virgatum.</title>
        <authorList>
            <person name="Lovell J.T."/>
            <person name="Jenkins J."/>
            <person name="Shu S."/>
            <person name="Juenger T.E."/>
            <person name="Schmutz J."/>
        </authorList>
    </citation>
    <scope>NUCLEOTIDE SEQUENCE [LARGE SCALE GENOMIC DNA]</scope>
    <source>
        <strain evidence="3">cv. AP13</strain>
    </source>
</reference>
<proteinExistence type="predicted"/>
<protein>
    <submittedName>
        <fullName evidence="2">Uncharacterized protein</fullName>
    </submittedName>
</protein>
<accession>A0A8T0QZT7</accession>
<dbReference type="EMBL" id="CM029048">
    <property type="protein sequence ID" value="KAG2578744.1"/>
    <property type="molecule type" value="Genomic_DNA"/>
</dbReference>
<feature type="region of interest" description="Disordered" evidence="1">
    <location>
        <begin position="1"/>
        <end position="41"/>
    </location>
</feature>
<name>A0A8T0QZT7_PANVG</name>
<dbReference type="PANTHER" id="PTHR33157">
    <property type="entry name" value="AUTONOMOUS TRANSPOSABLE ELEMENT EN-1 MOSAIC PROTEIN-RELATED"/>
    <property type="match status" value="1"/>
</dbReference>
<dbReference type="Proteomes" id="UP000823388">
    <property type="component" value="Chromosome 6N"/>
</dbReference>
<gene>
    <name evidence="2" type="ORF">PVAP13_6NG114921</name>
</gene>
<comment type="caution">
    <text evidence="2">The sequence shown here is derived from an EMBL/GenBank/DDBJ whole genome shotgun (WGS) entry which is preliminary data.</text>
</comment>
<dbReference type="InterPro" id="IPR039266">
    <property type="entry name" value="EN-1/SPM"/>
</dbReference>
<keyword evidence="3" id="KW-1185">Reference proteome</keyword>
<feature type="compositionally biased region" description="Basic and acidic residues" evidence="1">
    <location>
        <begin position="26"/>
        <end position="36"/>
    </location>
</feature>
<evidence type="ECO:0000313" key="2">
    <source>
        <dbReference type="EMBL" id="KAG2578744.1"/>
    </source>
</evidence>
<dbReference type="PANTHER" id="PTHR33157:SF14">
    <property type="entry name" value="AUTONOMOUS TRANSPOSABLE ELEMENT EN-1 MOSAIC PROTEIN"/>
    <property type="match status" value="1"/>
</dbReference>
<dbReference type="GO" id="GO:0032196">
    <property type="term" value="P:transposition"/>
    <property type="evidence" value="ECO:0007669"/>
    <property type="project" value="InterPro"/>
</dbReference>
<sequence length="381" mass="43257">MQSFNHRIDKRARASEASNDVESQVPEERKVRDRNKLHMPRNGQIAIIPEGDNTSLCVEYPPIIEGTDRAGQPFRYQVGKSSHYSHTVRDDEQTPADRVKAEFWSIYSVPEEIEDEEDRVFEKYAHTQCKNMLYQARPAAVKYYYRNIIKSPKSDAFECAKLLTVSKKDWARFSEKNPNGAQNRGGSRPLVETLQYLEAKYGPEKATIINTYCCMKSSIKNCNRSGNAGPIPSDRAQQLVDDYNAALQEKYPDNWQEQPFDGQIAYGIGGGLSHGRLAIEDGAVKKGPIIDSAKGNEVRPSTSRSYQNLFRRYEEEVQNNRRLTQQNAVLTRHVKRTDRVLEFIAEKANIVIPPDMLVEEENDMRETGDGSAHASANLGHQ</sequence>
<dbReference type="AlphaFoldDB" id="A0A8T0QZT7"/>
<evidence type="ECO:0000313" key="3">
    <source>
        <dbReference type="Proteomes" id="UP000823388"/>
    </source>
</evidence>
<evidence type="ECO:0000256" key="1">
    <source>
        <dbReference type="SAM" id="MobiDB-lite"/>
    </source>
</evidence>
<organism evidence="2 3">
    <name type="scientific">Panicum virgatum</name>
    <name type="common">Blackwell switchgrass</name>
    <dbReference type="NCBI Taxonomy" id="38727"/>
    <lineage>
        <taxon>Eukaryota</taxon>
        <taxon>Viridiplantae</taxon>
        <taxon>Streptophyta</taxon>
        <taxon>Embryophyta</taxon>
        <taxon>Tracheophyta</taxon>
        <taxon>Spermatophyta</taxon>
        <taxon>Magnoliopsida</taxon>
        <taxon>Liliopsida</taxon>
        <taxon>Poales</taxon>
        <taxon>Poaceae</taxon>
        <taxon>PACMAD clade</taxon>
        <taxon>Panicoideae</taxon>
        <taxon>Panicodae</taxon>
        <taxon>Paniceae</taxon>
        <taxon>Panicinae</taxon>
        <taxon>Panicum</taxon>
        <taxon>Panicum sect. Hiantes</taxon>
    </lineage>
</organism>